<feature type="domain" description="Ig-like" evidence="11">
    <location>
        <begin position="497"/>
        <end position="582"/>
    </location>
</feature>
<dbReference type="InterPro" id="IPR001881">
    <property type="entry name" value="EGF-like_Ca-bd_dom"/>
</dbReference>
<dbReference type="GO" id="GO:0030424">
    <property type="term" value="C:axon"/>
    <property type="evidence" value="ECO:0007669"/>
    <property type="project" value="TreeGrafter"/>
</dbReference>
<dbReference type="PANTHER" id="PTHR45080:SF34">
    <property type="entry name" value="MYOSIN LIGHT CHAIN KINASE, SMOOTH MUSCLE-LIKE"/>
    <property type="match status" value="1"/>
</dbReference>
<name>A0AAF5Q4L8_WUCBA</name>
<feature type="domain" description="Ig-like" evidence="11">
    <location>
        <begin position="1436"/>
        <end position="1521"/>
    </location>
</feature>
<dbReference type="InterPro" id="IPR000742">
    <property type="entry name" value="EGF"/>
</dbReference>
<dbReference type="GO" id="GO:0005576">
    <property type="term" value="C:extracellular region"/>
    <property type="evidence" value="ECO:0007669"/>
    <property type="project" value="UniProtKB-SubCell"/>
</dbReference>
<dbReference type="InterPro" id="IPR013783">
    <property type="entry name" value="Ig-like_fold"/>
</dbReference>
<dbReference type="InterPro" id="IPR003598">
    <property type="entry name" value="Ig_sub2"/>
</dbReference>
<feature type="domain" description="EGF-like" evidence="10">
    <location>
        <begin position="2343"/>
        <end position="2380"/>
    </location>
</feature>
<dbReference type="Pfam" id="PF07645">
    <property type="entry name" value="EGF_CA"/>
    <property type="match status" value="5"/>
</dbReference>
<feature type="domain" description="Ig-like" evidence="11">
    <location>
        <begin position="1152"/>
        <end position="1235"/>
    </location>
</feature>
<dbReference type="SUPFAM" id="SSF57184">
    <property type="entry name" value="Growth factor receptor domain"/>
    <property type="match status" value="2"/>
</dbReference>
<dbReference type="InterPro" id="IPR018097">
    <property type="entry name" value="EGF_Ca-bd_CS"/>
</dbReference>
<keyword evidence="7" id="KW-0325">Glycoprotein</keyword>
<evidence type="ECO:0000256" key="5">
    <source>
        <dbReference type="ARBA" id="ARBA00022737"/>
    </source>
</evidence>
<dbReference type="Pfam" id="PF07679">
    <property type="entry name" value="I-set"/>
    <property type="match status" value="15"/>
</dbReference>
<dbReference type="PANTHER" id="PTHR45080">
    <property type="entry name" value="CONTACTIN 5"/>
    <property type="match status" value="1"/>
</dbReference>
<comment type="caution">
    <text evidence="9">Lacks conserved residue(s) required for the propagation of feature annotation.</text>
</comment>
<evidence type="ECO:0000259" key="11">
    <source>
        <dbReference type="PROSITE" id="PS50835"/>
    </source>
</evidence>
<evidence type="ECO:0000313" key="13">
    <source>
        <dbReference type="WBParaSite" id="mrna-Wban_09705"/>
    </source>
</evidence>
<dbReference type="PROSITE" id="PS50835">
    <property type="entry name" value="IG_LIKE"/>
    <property type="match status" value="19"/>
</dbReference>
<keyword evidence="2" id="KW-0964">Secreted</keyword>
<feature type="domain" description="Ig-like" evidence="11">
    <location>
        <begin position="679"/>
        <end position="768"/>
    </location>
</feature>
<dbReference type="PROSITE" id="PS00010">
    <property type="entry name" value="ASX_HYDROXYL"/>
    <property type="match status" value="2"/>
</dbReference>
<dbReference type="Proteomes" id="UP000093561">
    <property type="component" value="Unassembled WGS sequence"/>
</dbReference>
<protein>
    <recommendedName>
        <fullName evidence="14">Immunoglobulin I-set domain-containing protein</fullName>
    </recommendedName>
</protein>
<feature type="domain" description="Ig-like" evidence="11">
    <location>
        <begin position="141"/>
        <end position="228"/>
    </location>
</feature>
<dbReference type="PROSITE" id="PS01186">
    <property type="entry name" value="EGF_2"/>
    <property type="match status" value="2"/>
</dbReference>
<feature type="domain" description="Ig-like" evidence="11">
    <location>
        <begin position="323"/>
        <end position="401"/>
    </location>
</feature>
<dbReference type="Gene3D" id="2.40.155.10">
    <property type="entry name" value="Green fluorescent protein"/>
    <property type="match status" value="1"/>
</dbReference>
<dbReference type="SMART" id="SM00179">
    <property type="entry name" value="EGF_CA"/>
    <property type="match status" value="5"/>
</dbReference>
<dbReference type="SMART" id="SM00408">
    <property type="entry name" value="IGc2"/>
    <property type="match status" value="19"/>
</dbReference>
<feature type="disulfide bond" evidence="9">
    <location>
        <begin position="2347"/>
        <end position="2357"/>
    </location>
</feature>
<dbReference type="InterPro" id="IPR000152">
    <property type="entry name" value="EGF-type_Asp/Asn_hydroxyl_site"/>
</dbReference>
<evidence type="ECO:0000256" key="1">
    <source>
        <dbReference type="ARBA" id="ARBA00004613"/>
    </source>
</evidence>
<dbReference type="GO" id="GO:0050808">
    <property type="term" value="P:synapse organization"/>
    <property type="evidence" value="ECO:0007669"/>
    <property type="project" value="TreeGrafter"/>
</dbReference>
<dbReference type="GO" id="GO:0008046">
    <property type="term" value="F:axon guidance receptor activity"/>
    <property type="evidence" value="ECO:0007669"/>
    <property type="project" value="TreeGrafter"/>
</dbReference>
<dbReference type="SUPFAM" id="SSF48726">
    <property type="entry name" value="Immunoglobulin"/>
    <property type="match status" value="20"/>
</dbReference>
<dbReference type="InterPro" id="IPR009017">
    <property type="entry name" value="GFP"/>
</dbReference>
<feature type="domain" description="Ig-like" evidence="11">
    <location>
        <begin position="1344"/>
        <end position="1431"/>
    </location>
</feature>
<reference evidence="12" key="1">
    <citation type="submission" date="2015-03" db="EMBL/GenBank/DDBJ databases">
        <title>Wuchereria bancrofti Genome Sequencing Papua New Guinea Strain.</title>
        <authorList>
            <person name="Small S.T."/>
            <person name="Serre D."/>
            <person name="Zimmerman P.A."/>
        </authorList>
    </citation>
    <scope>NUCLEOTIDE SEQUENCE [LARGE SCALE GENOMIC DNA]</scope>
    <source>
        <strain evidence="12">pt0022</strain>
    </source>
</reference>
<dbReference type="FunFam" id="2.60.40.10:FF:000503">
    <property type="entry name" value="Hemicentin 1"/>
    <property type="match status" value="4"/>
</dbReference>
<dbReference type="InterPro" id="IPR050958">
    <property type="entry name" value="Cell_Adh-Cytoskel_Orgn"/>
</dbReference>
<feature type="domain" description="Ig-like" evidence="11">
    <location>
        <begin position="587"/>
        <end position="670"/>
    </location>
</feature>
<feature type="domain" description="Ig-like" evidence="11">
    <location>
        <begin position="233"/>
        <end position="318"/>
    </location>
</feature>
<evidence type="ECO:0000256" key="6">
    <source>
        <dbReference type="ARBA" id="ARBA00023157"/>
    </source>
</evidence>
<sequence>MNETDVLFMNDHQQLHIESATDHHAGRYSCVAENKPGRAEKDLIVAVLKPPQMDNQHRIIELAENETVTLTCPINDPSVEIQWTKNGIPITTSNNLQLSTSGTKLHILHGQVYDAGRYVCRAWNDAGEAIAFINVVVLVPPKIIGSTFRTIQSILNQTVNIECKRTGIPTPTNIWFFNGRKIFPSEKIQILNNGTLLVLKEVQINQEGRYSCMTTNKVGKAEADTFLQVIAPPRILTIIDELKVIEGQGQTIRCEVSGTPMPKVEWLKNGQPFNASIAQSSSNLHYIHFSEAQMSDAGRYTCIARNRAGEHRMTTELYVLVPPMILEGERVVQVKEGATLILECIATGNPKPIIVWKRDGQLLNTRNSRFVIASSKASDAGRYTCEARNEAGKVSADFAVDIFIKPHFRDLKTEIRVRNGEQARLECKADGNPKPNITWMRGGRPIEDMKNIILSPRGETMMILKSRRSDSGSYSCVAKNFAGEAEASFIITVLIAPYIEEQIDQNLRVVQGTQVIMHCPVQGNPKPKIKWLYNGKPITINRGKILREIDLIIQQSEQYEKGRYTCLAENEAGILHTNYELEIIGPPKFHHRGETVYEVIIGKTITMDCNVEAEPKPEIHWFRGDLPLYLRKNIHISPDGQKITIRGVEMSDGGKYTCKTKNEAGSADIDLILKVLVPPSIDTSNIIGNPLAIVGKSIYLECPVSGIPHPTITWYKNNIPIPTDNDRFAIEQNNQTFGIKEVKVSDQGQFICVVKNKGGQMEQNFNLEVLVPPELETVHSQKHIKREKDSITLVCPVKYDKYSTTATEILWYKDGRPIDRFTVSNIKITSDGQRLYIAHTSLSDAGNYSCVALNRAGESSLNFYVEILSAPHLDYGHSKQQLHVIIGQPITLWCMVSGYPLPTIQWIKDGYLISFNNKSEMRLIDNGQGLEILNAEREHAGIWLCEASNAAGKIDHELTLDVWTFPIVFIHPEDNIQSIDSAVTIHCQATGNPKPSLSWSKDDQPLITSANGVRISLKGTRLDIPRLKQSHIGQYTCTAVNDVGASSAIAHIDVLVPPIINRDNIEMNLRLPITQTLTLICDTTGKPLPEISWYVNDTIIYETMSNVIIGENGRYLQVNDVTLNDYGTYKCIASNIAGKDELLYTVTIVQAPKILNGGNYQVIEGQEAQILCNVSGEPPAKVTWQRNGIRIETEMRYVIEDKILRIIDSRSSDSGLYVCIATNEAGTAQQAFTLEVFVIPRIITISPNESFIPAGSPFSLKCGVRGFPAPDITWSLNGQILDKDKKGYSIVETESNNNLNVCSAEDGTLFVEKAPKQARLTFKCTAKNNAGSDSKEYIIKVISPPIVIREGIKTINATEGDPALLICEIEGEIPKIYWYKDDKPLILKSNIELSPDQTQLKIHHSKLNDEGMYSCVAVNPAGNATQKLQLYIGVPPRITEKPRRIIVKSGQQAELWCEAVGIPKPHITWLKDDKALSQIALDDYTDVLKSTAFFPNVSSQNGGVYTCKAENWAGTSYKDVDLIVLVPPEIHPERLNVTGNIDETIILTCNTTGVPEPVISWMKMPNIDIVGNEKRYQIYGTALHIRNVAPEDDGFYHCIAKSNAGQAIGSRRLIVNELRKDFKVIWVECDEFGQPIKTTYVPARGDVPDNNNNLLPWKQDLQDLPQNGTNRILIRCLPESRELRRALLAVPRFIRSPHTQKVSPGAVAHLHCSAIGQPKPHIIWIRNGTYLAGMLQPTDGYSILRVKIQSNNDLGDYICLAKNTVGSVTSIATLFTDQITEKVQKRSIAILNCIFDNTVSKKNIVWKFFNTLLSNSAETVNFLHNGSLVVYDVTETNLTDLLGYQCYVTNQKQTTEINFLEVHDDAPRVQVSPKQVFVNFNESLMLSCQLMSSPLTAIVQWTKNDLKLKDSSRTRMLANNSLYITKLLLSDRAIFKCIASNRYGKSYDDVQVIVKTGLTGVINKVNGIVNGRRIKRETVLINVKPKMEGNIISTNANSIFSEQGTLAKIILGYIVIASPQLAFNPNQENSLVNVEFHRVIDYRFESGETIRVYQKGFGINDEYAQFEMIFNGQLPHFHNESYSWIDQAKEEMIEQEPGIIRGNGFAILHISNYANIPFYWNESIVYDASKGMDIGLARSVVFKFIFWKAIDGDAKLNAIVKTKSIYGICPIGYQIKDGTCVDINECESSQEICHKQAYCINAIGNYICERNCPPGFKVDSQGDCKDIDECALGMHNCTGGVLCKNIPGAFLCETSPCAEGYTRDSSGHCKDVDECDKLLCGNLKCLNHLGSYNCICPTGFPIDINGNCEETKENLANVKLIRFDENWSACAPGYYRIGETCQDINECIFNLPCDYECENIEGSYKCLCPGGYTIEQNNCTDINECLSNPCLTDELCFNQLGSYECLTKPCPIDYHLKDQKCIPNCQNCSNLPIIIYMLSIPKTTPIATALLRLTAYDHRSRVLHRTRFIMKSISKSIKNIPFIFKTKNGRGTLQNVESSLRAGTYKLAIRSISKLPYRAGKLINNFIVFIAVSEYDF</sequence>
<proteinExistence type="predicted"/>
<dbReference type="SMART" id="SM00181">
    <property type="entry name" value="EGF"/>
    <property type="match status" value="5"/>
</dbReference>
<feature type="domain" description="Ig-like" evidence="11">
    <location>
        <begin position="1057"/>
        <end position="1147"/>
    </location>
</feature>
<dbReference type="FunFam" id="2.60.40.10:FF:000107">
    <property type="entry name" value="Myosin, light chain kinase a"/>
    <property type="match status" value="2"/>
</dbReference>
<feature type="domain" description="Ig-like" evidence="11">
    <location>
        <begin position="871"/>
        <end position="961"/>
    </location>
</feature>
<dbReference type="InterPro" id="IPR013098">
    <property type="entry name" value="Ig_I-set"/>
</dbReference>
<organism evidence="12 13">
    <name type="scientific">Wuchereria bancrofti</name>
    <dbReference type="NCBI Taxonomy" id="6293"/>
    <lineage>
        <taxon>Eukaryota</taxon>
        <taxon>Metazoa</taxon>
        <taxon>Ecdysozoa</taxon>
        <taxon>Nematoda</taxon>
        <taxon>Chromadorea</taxon>
        <taxon>Rhabditida</taxon>
        <taxon>Spirurina</taxon>
        <taxon>Spiruromorpha</taxon>
        <taxon>Filarioidea</taxon>
        <taxon>Onchocercidae</taxon>
        <taxon>Wuchereria</taxon>
    </lineage>
</organism>
<evidence type="ECO:0000259" key="10">
    <source>
        <dbReference type="PROSITE" id="PS50026"/>
    </source>
</evidence>
<reference evidence="12" key="2">
    <citation type="journal article" date="2016" name="Mol. Ecol.">
        <title>Population genomics of the filarial nematode parasite Wuchereria bancrofti from mosquitoes.</title>
        <authorList>
            <person name="Small S.T."/>
            <person name="Reimer L.J."/>
            <person name="Tisch D.J."/>
            <person name="King C.L."/>
            <person name="Christensen B.M."/>
            <person name="Siba P.M."/>
            <person name="Kazura J.W."/>
            <person name="Serre D."/>
            <person name="Zimmerman P.A."/>
        </authorList>
    </citation>
    <scope>NUCLEOTIDE SEQUENCE</scope>
    <source>
        <strain evidence="12">pt0022</strain>
    </source>
</reference>
<dbReference type="PROSITE" id="PS01187">
    <property type="entry name" value="EGF_CA"/>
    <property type="match status" value="2"/>
</dbReference>
<feature type="domain" description="Ig-like" evidence="11">
    <location>
        <begin position="1528"/>
        <end position="1614"/>
    </location>
</feature>
<dbReference type="FunFam" id="2.60.40.10:FF:000032">
    <property type="entry name" value="palladin isoform X1"/>
    <property type="match status" value="5"/>
</dbReference>
<dbReference type="InterPro" id="IPR049883">
    <property type="entry name" value="NOTCH1_EGF-like"/>
</dbReference>
<keyword evidence="8" id="KW-0393">Immunoglobulin domain</keyword>
<dbReference type="InterPro" id="IPR036179">
    <property type="entry name" value="Ig-like_dom_sf"/>
</dbReference>
<dbReference type="CDD" id="cd00054">
    <property type="entry name" value="EGF_CA"/>
    <property type="match status" value="5"/>
</dbReference>
<evidence type="ECO:0000256" key="2">
    <source>
        <dbReference type="ARBA" id="ARBA00022525"/>
    </source>
</evidence>
<comment type="subcellular location">
    <subcellularLocation>
        <location evidence="1">Secreted</location>
    </subcellularLocation>
</comment>
<keyword evidence="4" id="KW-0732">Signal</keyword>
<feature type="domain" description="Ig-like" evidence="11">
    <location>
        <begin position="51"/>
        <end position="131"/>
    </location>
</feature>
<dbReference type="GO" id="GO:0007156">
    <property type="term" value="P:homophilic cell adhesion via plasma membrane adhesion molecules"/>
    <property type="evidence" value="ECO:0007669"/>
    <property type="project" value="TreeGrafter"/>
</dbReference>
<evidence type="ECO:0000256" key="4">
    <source>
        <dbReference type="ARBA" id="ARBA00022729"/>
    </source>
</evidence>
<dbReference type="WBParaSite" id="mrna-Wban_09705">
    <property type="protein sequence ID" value="mrna-Wban_09705"/>
    <property type="gene ID" value="Wban_09705"/>
</dbReference>
<feature type="domain" description="Ig-like" evidence="11">
    <location>
        <begin position="1867"/>
        <end position="1953"/>
    </location>
</feature>
<feature type="domain" description="Ig-like" evidence="11">
    <location>
        <begin position="406"/>
        <end position="492"/>
    </location>
</feature>
<keyword evidence="3 9" id="KW-0245">EGF-like domain</keyword>
<keyword evidence="5" id="KW-0677">Repeat</keyword>
<dbReference type="Pfam" id="PF13927">
    <property type="entry name" value="Ig_3"/>
    <property type="match status" value="4"/>
</dbReference>
<evidence type="ECO:0008006" key="14">
    <source>
        <dbReference type="Google" id="ProtNLM"/>
    </source>
</evidence>
<reference evidence="13" key="3">
    <citation type="submission" date="2024-02" db="UniProtKB">
        <authorList>
            <consortium name="WormBaseParasite"/>
        </authorList>
    </citation>
    <scope>IDENTIFICATION</scope>
    <source>
        <strain evidence="13">pt0022</strain>
    </source>
</reference>
<dbReference type="InterPro" id="IPR007110">
    <property type="entry name" value="Ig-like_dom"/>
</dbReference>
<dbReference type="GO" id="GO:0005886">
    <property type="term" value="C:plasma membrane"/>
    <property type="evidence" value="ECO:0007669"/>
    <property type="project" value="TreeGrafter"/>
</dbReference>
<keyword evidence="6 9" id="KW-1015">Disulfide bond</keyword>
<dbReference type="GO" id="GO:0005509">
    <property type="term" value="F:calcium ion binding"/>
    <property type="evidence" value="ECO:0007669"/>
    <property type="project" value="InterPro"/>
</dbReference>
<evidence type="ECO:0000313" key="12">
    <source>
        <dbReference type="Proteomes" id="UP000093561"/>
    </source>
</evidence>
<dbReference type="Gene3D" id="2.10.25.10">
    <property type="entry name" value="Laminin"/>
    <property type="match status" value="5"/>
</dbReference>
<evidence type="ECO:0000256" key="9">
    <source>
        <dbReference type="PROSITE-ProRule" id="PRU00076"/>
    </source>
</evidence>
<dbReference type="CDD" id="cd00096">
    <property type="entry name" value="Ig"/>
    <property type="match status" value="5"/>
</dbReference>
<feature type="domain" description="Ig-like" evidence="11">
    <location>
        <begin position="966"/>
        <end position="1053"/>
    </location>
</feature>
<dbReference type="Gene3D" id="2.60.40.10">
    <property type="entry name" value="Immunoglobulins"/>
    <property type="match status" value="21"/>
</dbReference>
<dbReference type="SMART" id="SM00409">
    <property type="entry name" value="IG"/>
    <property type="match status" value="19"/>
</dbReference>
<feature type="domain" description="Ig-like" evidence="11">
    <location>
        <begin position="1691"/>
        <end position="1775"/>
    </location>
</feature>
<feature type="domain" description="Ig-like" evidence="11">
    <location>
        <begin position="773"/>
        <end position="862"/>
    </location>
</feature>
<feature type="domain" description="Ig-like" evidence="11">
    <location>
        <begin position="1240"/>
        <end position="1340"/>
    </location>
</feature>
<accession>A0AAF5Q4L8</accession>
<evidence type="ECO:0000256" key="3">
    <source>
        <dbReference type="ARBA" id="ARBA00022536"/>
    </source>
</evidence>
<dbReference type="GO" id="GO:0043025">
    <property type="term" value="C:neuronal cell body"/>
    <property type="evidence" value="ECO:0007669"/>
    <property type="project" value="TreeGrafter"/>
</dbReference>
<feature type="domain" description="EGF-like" evidence="10">
    <location>
        <begin position="2271"/>
        <end position="2309"/>
    </location>
</feature>
<dbReference type="InterPro" id="IPR003599">
    <property type="entry name" value="Ig_sub"/>
</dbReference>
<evidence type="ECO:0000256" key="8">
    <source>
        <dbReference type="ARBA" id="ARBA00023319"/>
    </source>
</evidence>
<dbReference type="FunFam" id="2.10.25.10:FF:000014">
    <property type="entry name" value="Latent-transforming growth factor beta-binding protein 3"/>
    <property type="match status" value="1"/>
</dbReference>
<dbReference type="PROSITE" id="PS50026">
    <property type="entry name" value="EGF_3"/>
    <property type="match status" value="2"/>
</dbReference>
<evidence type="ECO:0000256" key="7">
    <source>
        <dbReference type="ARBA" id="ARBA00023180"/>
    </source>
</evidence>
<dbReference type="InterPro" id="IPR009030">
    <property type="entry name" value="Growth_fac_rcpt_cys_sf"/>
</dbReference>
<feature type="disulfide bond" evidence="9">
    <location>
        <begin position="2275"/>
        <end position="2285"/>
    </location>
</feature>
<dbReference type="FunFam" id="2.60.40.10:FF:000130">
    <property type="entry name" value="Hemicentin 1"/>
    <property type="match status" value="1"/>
</dbReference>